<gene>
    <name evidence="3" type="ORF">FGU65_09825</name>
</gene>
<dbReference type="InterPro" id="IPR001509">
    <property type="entry name" value="Epimerase_deHydtase"/>
</dbReference>
<dbReference type="Proteomes" id="UP001168338">
    <property type="component" value="Unassembled WGS sequence"/>
</dbReference>
<dbReference type="RefSeq" id="WP_301664334.1">
    <property type="nucleotide sequence ID" value="NZ_VCYH01000006.1"/>
</dbReference>
<sequence>MSDDAVATVLITGGAGFIGSHITDELLRHGYHVKILDNLTPRVHGVERRRPEYLDPQATLIVGDVRDAHSVQEALEGVDAVIHLAAAVGMRQSMYNIEQYASTNSLGTAVLLEELIRRPVQRLVVGSSSSIYGEGLYGSLNGGVYTTIRRTADRLGKGDFEPHSPDGEVLYPLPTPEAKEASPQSVYALSKYDQEKMCRIVGDAYGMQAVSLRLFNVYGPRQGFANHYTGALTDCAVRLLMGEAPLLFEDGNQQRDFVHVSDVAAAFRLALEVPEAAGSAFNIGSGLPHTFRSVAATMAAMLGKTDSTPLTTGTHRIGEVRHCFADISRAREILGYAPAIPLAEGVADLASWVAEQMAQEREQRLQQREVSTGGMAI</sequence>
<keyword evidence="4" id="KW-1185">Reference proteome</keyword>
<reference evidence="3" key="1">
    <citation type="submission" date="2019-05" db="EMBL/GenBank/DDBJ databases">
        <title>Methanoculleus sp. FWC-SCC1, a methanogenic archaeon isolated from deep marine cold seep.</title>
        <authorList>
            <person name="Chen Y.-W."/>
            <person name="Chen S.-C."/>
            <person name="Teng N.-H."/>
            <person name="Lai M.-C."/>
        </authorList>
    </citation>
    <scope>NUCLEOTIDE SEQUENCE</scope>
    <source>
        <strain evidence="3">FWC-SCC1</strain>
    </source>
</reference>
<feature type="domain" description="NAD-dependent epimerase/dehydratase" evidence="2">
    <location>
        <begin position="9"/>
        <end position="284"/>
    </location>
</feature>
<organism evidence="3 4">
    <name type="scientific">Methanoculleus frigidifontis</name>
    <dbReference type="NCBI Taxonomy" id="2584085"/>
    <lineage>
        <taxon>Archaea</taxon>
        <taxon>Methanobacteriati</taxon>
        <taxon>Methanobacteriota</taxon>
        <taxon>Stenosarchaea group</taxon>
        <taxon>Methanomicrobia</taxon>
        <taxon>Methanomicrobiales</taxon>
        <taxon>Methanomicrobiaceae</taxon>
        <taxon>Methanoculleus</taxon>
    </lineage>
</organism>
<dbReference type="PANTHER" id="PTHR43000">
    <property type="entry name" value="DTDP-D-GLUCOSE 4,6-DEHYDRATASE-RELATED"/>
    <property type="match status" value="1"/>
</dbReference>
<dbReference type="Gene3D" id="3.40.50.720">
    <property type="entry name" value="NAD(P)-binding Rossmann-like Domain"/>
    <property type="match status" value="1"/>
</dbReference>
<dbReference type="Pfam" id="PF01370">
    <property type="entry name" value="Epimerase"/>
    <property type="match status" value="1"/>
</dbReference>
<evidence type="ECO:0000313" key="4">
    <source>
        <dbReference type="Proteomes" id="UP001168338"/>
    </source>
</evidence>
<evidence type="ECO:0000313" key="3">
    <source>
        <dbReference type="EMBL" id="MDN7025185.1"/>
    </source>
</evidence>
<protein>
    <submittedName>
        <fullName evidence="3">SDR family NAD(P)-dependent oxidoreductase</fullName>
    </submittedName>
</protein>
<comment type="caution">
    <text evidence="3">The sequence shown here is derived from an EMBL/GenBank/DDBJ whole genome shotgun (WGS) entry which is preliminary data.</text>
</comment>
<name>A0ABT8MB73_9EURY</name>
<evidence type="ECO:0000259" key="2">
    <source>
        <dbReference type="Pfam" id="PF01370"/>
    </source>
</evidence>
<comment type="similarity">
    <text evidence="1">Belongs to the NAD(P)-dependent epimerase/dehydratase family.</text>
</comment>
<evidence type="ECO:0000256" key="1">
    <source>
        <dbReference type="ARBA" id="ARBA00007637"/>
    </source>
</evidence>
<accession>A0ABT8MB73</accession>
<proteinExistence type="inferred from homology"/>
<dbReference type="EMBL" id="VCYH01000006">
    <property type="protein sequence ID" value="MDN7025185.1"/>
    <property type="molecule type" value="Genomic_DNA"/>
</dbReference>
<dbReference type="SUPFAM" id="SSF51735">
    <property type="entry name" value="NAD(P)-binding Rossmann-fold domains"/>
    <property type="match status" value="1"/>
</dbReference>
<dbReference type="InterPro" id="IPR036291">
    <property type="entry name" value="NAD(P)-bd_dom_sf"/>
</dbReference>